<dbReference type="EMBL" id="JAJAGQ010000002">
    <property type="protein sequence ID" value="KAJ8569854.1"/>
    <property type="molecule type" value="Genomic_DNA"/>
</dbReference>
<feature type="domain" description="Disease resistance protein At4g27190-like leucine-rich repeats" evidence="2">
    <location>
        <begin position="61"/>
        <end position="141"/>
    </location>
</feature>
<organism evidence="3 4">
    <name type="scientific">Anisodus acutangulus</name>
    <dbReference type="NCBI Taxonomy" id="402998"/>
    <lineage>
        <taxon>Eukaryota</taxon>
        <taxon>Viridiplantae</taxon>
        <taxon>Streptophyta</taxon>
        <taxon>Embryophyta</taxon>
        <taxon>Tracheophyta</taxon>
        <taxon>Spermatophyta</taxon>
        <taxon>Magnoliopsida</taxon>
        <taxon>eudicotyledons</taxon>
        <taxon>Gunneridae</taxon>
        <taxon>Pentapetalae</taxon>
        <taxon>asterids</taxon>
        <taxon>lamiids</taxon>
        <taxon>Solanales</taxon>
        <taxon>Solanaceae</taxon>
        <taxon>Solanoideae</taxon>
        <taxon>Hyoscyameae</taxon>
        <taxon>Anisodus</taxon>
    </lineage>
</organism>
<feature type="domain" description="Disease resistance protein At4g27190-like leucine-rich repeats" evidence="2">
    <location>
        <begin position="282"/>
        <end position="320"/>
    </location>
</feature>
<proteinExistence type="predicted"/>
<dbReference type="InterPro" id="IPR057135">
    <property type="entry name" value="At4g27190-like_LRR"/>
</dbReference>
<dbReference type="AlphaFoldDB" id="A0A9Q1MVB4"/>
<dbReference type="InterPro" id="IPR050905">
    <property type="entry name" value="Plant_NBS-LRR"/>
</dbReference>
<evidence type="ECO:0000313" key="4">
    <source>
        <dbReference type="Proteomes" id="UP001152561"/>
    </source>
</evidence>
<keyword evidence="4" id="KW-1185">Reference proteome</keyword>
<protein>
    <recommendedName>
        <fullName evidence="2">Disease resistance protein At4g27190-like leucine-rich repeats domain-containing protein</fullName>
    </recommendedName>
</protein>
<keyword evidence="1" id="KW-0611">Plant defense</keyword>
<gene>
    <name evidence="3" type="ORF">K7X08_006431</name>
</gene>
<name>A0A9Q1MVB4_9SOLA</name>
<reference evidence="4" key="1">
    <citation type="journal article" date="2023" name="Proc. Natl. Acad. Sci. U.S.A.">
        <title>Genomic and structural basis for evolution of tropane alkaloid biosynthesis.</title>
        <authorList>
            <person name="Wanga Y.-J."/>
            <person name="Taina T."/>
            <person name="Yua J.-Y."/>
            <person name="Lia J."/>
            <person name="Xua B."/>
            <person name="Chenc J."/>
            <person name="D'Auriad J.C."/>
            <person name="Huanga J.-P."/>
            <person name="Huanga S.-X."/>
        </authorList>
    </citation>
    <scope>NUCLEOTIDE SEQUENCE [LARGE SCALE GENOMIC DNA]</scope>
    <source>
        <strain evidence="4">cv. KIB-2019</strain>
    </source>
</reference>
<dbReference type="InterPro" id="IPR032675">
    <property type="entry name" value="LRR_dom_sf"/>
</dbReference>
<dbReference type="Pfam" id="PF23247">
    <property type="entry name" value="LRR_RPS2"/>
    <property type="match status" value="3"/>
</dbReference>
<dbReference type="Gene3D" id="3.80.10.10">
    <property type="entry name" value="Ribonuclease Inhibitor"/>
    <property type="match status" value="2"/>
</dbReference>
<evidence type="ECO:0000313" key="3">
    <source>
        <dbReference type="EMBL" id="KAJ8569854.1"/>
    </source>
</evidence>
<accession>A0A9Q1MVB4</accession>
<dbReference type="OrthoDB" id="1898799at2759"/>
<evidence type="ECO:0000259" key="2">
    <source>
        <dbReference type="Pfam" id="PF23247"/>
    </source>
</evidence>
<dbReference type="PANTHER" id="PTHR33463:SF169">
    <property type="entry name" value="AAA+ ATPASE DOMAIN-CONTAINING PROTEIN"/>
    <property type="match status" value="1"/>
</dbReference>
<dbReference type="Proteomes" id="UP001152561">
    <property type="component" value="Unassembled WGS sequence"/>
</dbReference>
<comment type="caution">
    <text evidence="3">The sequence shown here is derived from an EMBL/GenBank/DDBJ whole genome shotgun (WGS) entry which is preliminary data.</text>
</comment>
<evidence type="ECO:0000256" key="1">
    <source>
        <dbReference type="ARBA" id="ARBA00022821"/>
    </source>
</evidence>
<dbReference type="PANTHER" id="PTHR33463">
    <property type="entry name" value="NB-ARC DOMAIN-CONTAINING PROTEIN-RELATED"/>
    <property type="match status" value="1"/>
</dbReference>
<feature type="domain" description="Disease resistance protein At4g27190-like leucine-rich repeats" evidence="2">
    <location>
        <begin position="184"/>
        <end position="261"/>
    </location>
</feature>
<dbReference type="SUPFAM" id="SSF52058">
    <property type="entry name" value="L domain-like"/>
    <property type="match status" value="1"/>
</dbReference>
<sequence>MLQTTEDLTLYCLGDGFLNSIIDVHQESLNRLKILKVIACVNYYFLVDKRPLNAPIILGALEELHLSLMNDLQYICLVPYGFVSTYSFKKLRILKAEHYRLFITLVTPPLVQRFPSLEEVHVEWCNELRQIFSLENFTEEEQGIFSSGSGHSNRSVCNEGMPGRSNHPSPFWSFPGSRKSEDEGRDILLSKLRKINLDTLHKLQHIWNVIDPLSLTNHHRQVRLDNLTIIEIRHCGELKSVFPFSISQELRQMEVLRVVECPNLEIIVSKASKEMHVVQDPPTFPRLRVVHVEHCPKFTNLFSVITAQSLLQLKELKVSEVYRLEELISNEENKKYGDLKIVLPKLKQLHISKVHIKRLCPNAVTIDLPSLEELVLKRRHSMKDFAIDASKYGLESAPALIKLQIDEQILNGTLAQQIFRVKVRDILN</sequence>